<evidence type="ECO:0000256" key="1">
    <source>
        <dbReference type="SAM" id="MobiDB-lite"/>
    </source>
</evidence>
<keyword evidence="3" id="KW-1185">Reference proteome</keyword>
<feature type="region of interest" description="Disordered" evidence="1">
    <location>
        <begin position="1"/>
        <end position="20"/>
    </location>
</feature>
<dbReference type="PANTHER" id="PTHR36405">
    <property type="entry name" value="BNAA10G09140D PROTEIN"/>
    <property type="match status" value="1"/>
</dbReference>
<feature type="compositionally biased region" description="Polar residues" evidence="1">
    <location>
        <begin position="34"/>
        <end position="44"/>
    </location>
</feature>
<gene>
    <name evidence="2" type="ORF">MKW98_023963</name>
</gene>
<evidence type="ECO:0000313" key="2">
    <source>
        <dbReference type="EMBL" id="KAI3928362.1"/>
    </source>
</evidence>
<reference evidence="2" key="1">
    <citation type="submission" date="2022-04" db="EMBL/GenBank/DDBJ databases">
        <title>A functionally conserved STORR gene fusion in Papaver species that diverged 16.8 million years ago.</title>
        <authorList>
            <person name="Catania T."/>
        </authorList>
    </citation>
    <scope>NUCLEOTIDE SEQUENCE</scope>
    <source>
        <strain evidence="2">S-188037</strain>
    </source>
</reference>
<feature type="region of interest" description="Disordered" evidence="1">
    <location>
        <begin position="26"/>
        <end position="135"/>
    </location>
</feature>
<comment type="caution">
    <text evidence="2">The sequence shown here is derived from an EMBL/GenBank/DDBJ whole genome shotgun (WGS) entry which is preliminary data.</text>
</comment>
<dbReference type="Proteomes" id="UP001202328">
    <property type="component" value="Unassembled WGS sequence"/>
</dbReference>
<dbReference type="EMBL" id="JAJJMB010007708">
    <property type="protein sequence ID" value="KAI3928362.1"/>
    <property type="molecule type" value="Genomic_DNA"/>
</dbReference>
<evidence type="ECO:0000313" key="3">
    <source>
        <dbReference type="Proteomes" id="UP001202328"/>
    </source>
</evidence>
<accession>A0AAD4SXY7</accession>
<feature type="compositionally biased region" description="Low complexity" evidence="1">
    <location>
        <begin position="76"/>
        <end position="99"/>
    </location>
</feature>
<dbReference type="AlphaFoldDB" id="A0AAD4SXY7"/>
<sequence>MVSKPELIKGAGGSIRVGTTGTISSLITKEMDNRSSAQQHTPISTKRKPATIPLSLPSGSTPRTSLQRRRTADEASSSGSSTSTSNINRRSSTSSARQSTGKKSTHDLPMLGSEDIPLERTPYRATTSSNKKGPNIVEVVDIKCGKSEKSWSTPISSRLKKLGFSKLSVSIG</sequence>
<proteinExistence type="predicted"/>
<protein>
    <submittedName>
        <fullName evidence="2">Uncharacterized protein</fullName>
    </submittedName>
</protein>
<organism evidence="2 3">
    <name type="scientific">Papaver atlanticum</name>
    <dbReference type="NCBI Taxonomy" id="357466"/>
    <lineage>
        <taxon>Eukaryota</taxon>
        <taxon>Viridiplantae</taxon>
        <taxon>Streptophyta</taxon>
        <taxon>Embryophyta</taxon>
        <taxon>Tracheophyta</taxon>
        <taxon>Spermatophyta</taxon>
        <taxon>Magnoliopsida</taxon>
        <taxon>Ranunculales</taxon>
        <taxon>Papaveraceae</taxon>
        <taxon>Papaveroideae</taxon>
        <taxon>Papaver</taxon>
    </lineage>
</organism>
<name>A0AAD4SXY7_9MAGN</name>
<dbReference type="PANTHER" id="PTHR36405:SF1">
    <property type="entry name" value="OS07G0520600 PROTEIN"/>
    <property type="match status" value="1"/>
</dbReference>